<keyword evidence="1" id="KW-0472">Membrane</keyword>
<sequence>MPQTPALAMILVAVAGAAIALQSPINAALGRQIGSTLGAATISFGVGFVLLLAITVIYGDGARLAHALQAPLVLLTGGILGAFLVWATLWSVPVLGVLTLTAVLILGQIVAALVIDHMGLFGLVARDISLTRVLAAGLVGAGVILSRF</sequence>
<dbReference type="PANTHER" id="PTHR34821:SF2">
    <property type="entry name" value="INNER MEMBRANE PROTEIN YDCZ"/>
    <property type="match status" value="1"/>
</dbReference>
<dbReference type="AlphaFoldDB" id="A0A1M7IPF6"/>
<dbReference type="InterPro" id="IPR006750">
    <property type="entry name" value="YdcZ"/>
</dbReference>
<dbReference type="Proteomes" id="UP000322545">
    <property type="component" value="Unassembled WGS sequence"/>
</dbReference>
<dbReference type="RefSeq" id="WP_188129978.1">
    <property type="nucleotide sequence ID" value="NZ_FRCB01000007.1"/>
</dbReference>
<keyword evidence="1" id="KW-0812">Transmembrane</keyword>
<organism evidence="2 3">
    <name type="scientific">Roseovarius litoreus</name>
    <dbReference type="NCBI Taxonomy" id="1155722"/>
    <lineage>
        <taxon>Bacteria</taxon>
        <taxon>Pseudomonadati</taxon>
        <taxon>Pseudomonadota</taxon>
        <taxon>Alphaproteobacteria</taxon>
        <taxon>Rhodobacterales</taxon>
        <taxon>Roseobacteraceae</taxon>
        <taxon>Roseovarius</taxon>
    </lineage>
</organism>
<feature type="transmembrane region" description="Helical" evidence="1">
    <location>
        <begin position="70"/>
        <end position="89"/>
    </location>
</feature>
<feature type="transmembrane region" description="Helical" evidence="1">
    <location>
        <begin position="127"/>
        <end position="145"/>
    </location>
</feature>
<evidence type="ECO:0000313" key="2">
    <source>
        <dbReference type="EMBL" id="SHM42513.1"/>
    </source>
</evidence>
<dbReference type="GO" id="GO:0005886">
    <property type="term" value="C:plasma membrane"/>
    <property type="evidence" value="ECO:0007669"/>
    <property type="project" value="TreeGrafter"/>
</dbReference>
<keyword evidence="1" id="KW-1133">Transmembrane helix</keyword>
<reference evidence="2 3" key="1">
    <citation type="submission" date="2016-11" db="EMBL/GenBank/DDBJ databases">
        <authorList>
            <person name="Varghese N."/>
            <person name="Submissions S."/>
        </authorList>
    </citation>
    <scope>NUCLEOTIDE SEQUENCE [LARGE SCALE GENOMIC DNA]</scope>
    <source>
        <strain evidence="2 3">DSM 28249</strain>
    </source>
</reference>
<evidence type="ECO:0000313" key="3">
    <source>
        <dbReference type="Proteomes" id="UP000322545"/>
    </source>
</evidence>
<feature type="transmembrane region" description="Helical" evidence="1">
    <location>
        <begin position="95"/>
        <end position="115"/>
    </location>
</feature>
<dbReference type="PANTHER" id="PTHR34821">
    <property type="entry name" value="INNER MEMBRANE PROTEIN YDCZ"/>
    <property type="match status" value="1"/>
</dbReference>
<feature type="transmembrane region" description="Helical" evidence="1">
    <location>
        <begin position="37"/>
        <end position="58"/>
    </location>
</feature>
<keyword evidence="3" id="KW-1185">Reference proteome</keyword>
<accession>A0A1M7IPF6</accession>
<name>A0A1M7IPF6_9RHOB</name>
<protein>
    <submittedName>
        <fullName evidence="2">Transporter family-2 protein</fullName>
    </submittedName>
</protein>
<dbReference type="Pfam" id="PF04657">
    <property type="entry name" value="DMT_YdcZ"/>
    <property type="match status" value="1"/>
</dbReference>
<evidence type="ECO:0000256" key="1">
    <source>
        <dbReference type="SAM" id="Phobius"/>
    </source>
</evidence>
<proteinExistence type="predicted"/>
<dbReference type="EMBL" id="FRCB01000007">
    <property type="protein sequence ID" value="SHM42513.1"/>
    <property type="molecule type" value="Genomic_DNA"/>
</dbReference>
<gene>
    <name evidence="2" type="ORF">SAMN05443432_107145</name>
</gene>